<dbReference type="RefSeq" id="XP_004333743.1">
    <property type="nucleotide sequence ID" value="XM_004333695.1"/>
</dbReference>
<dbReference type="PANTHER" id="PTHR24135">
    <property type="entry name" value="SH3 AND MULTIPLE ANKYRIN REPEAT DOMAINS PROTEIN"/>
    <property type="match status" value="1"/>
</dbReference>
<gene>
    <name evidence="3" type="ORF">ACA1_261500</name>
</gene>
<evidence type="ECO:0000259" key="2">
    <source>
        <dbReference type="PROSITE" id="PS50105"/>
    </source>
</evidence>
<dbReference type="SMART" id="SM00454">
    <property type="entry name" value="SAM"/>
    <property type="match status" value="1"/>
</dbReference>
<dbReference type="InterPro" id="IPR051569">
    <property type="entry name" value="SHANK"/>
</dbReference>
<dbReference type="GO" id="GO:0035255">
    <property type="term" value="F:ionotropic glutamate receptor binding"/>
    <property type="evidence" value="ECO:0007669"/>
    <property type="project" value="TreeGrafter"/>
</dbReference>
<sequence>MATTSTRPSSPSSSFSSCDVRPVTMQRYQTKPVGEWSKKEVKAWLAALDLKQYARTFRKHDMCGSRLVGLSRDDLRAMNVTKVGHVKKITSWLRDSAALHNGYAPPPTAISPTLSATTSSSSVMTSSGKFMATITRRYSFGGVGDSPVPPPLLASPSSSVVGATLVQSMARLAPASRHTSSTLSTTSSSSSSPPPSPIRRTKAAHSSSSTNGSPLRQSSMDIVCRREARSASVPENLHSQQFFDLTVSDDANTMFYSPETSGESLSLGSESAVPLPRRGGGSGIRGRPTVRKSNSSPDCNSSYARLYPSVYLWVKLVFDDDISILRFKRRTLTVKRLQREINRIHQCQPRLRWIDSDGDCIEIKTTEFLNYALEDWQRRFDEGQQRMIRIEAFQKA</sequence>
<evidence type="ECO:0000313" key="4">
    <source>
        <dbReference type="Proteomes" id="UP000011083"/>
    </source>
</evidence>
<dbReference type="Pfam" id="PF00536">
    <property type="entry name" value="SAM_1"/>
    <property type="match status" value="1"/>
</dbReference>
<dbReference type="AlphaFoldDB" id="L8GF76"/>
<evidence type="ECO:0000313" key="3">
    <source>
        <dbReference type="EMBL" id="ELR11730.1"/>
    </source>
</evidence>
<feature type="compositionally biased region" description="Low complexity" evidence="1">
    <location>
        <begin position="261"/>
        <end position="271"/>
    </location>
</feature>
<dbReference type="GeneID" id="14912032"/>
<dbReference type="GO" id="GO:0030160">
    <property type="term" value="F:synaptic receptor adaptor activity"/>
    <property type="evidence" value="ECO:0007669"/>
    <property type="project" value="TreeGrafter"/>
</dbReference>
<keyword evidence="4" id="KW-1185">Reference proteome</keyword>
<dbReference type="KEGG" id="acan:ACA1_261500"/>
<name>L8GF76_ACACF</name>
<dbReference type="InterPro" id="IPR013761">
    <property type="entry name" value="SAM/pointed_sf"/>
</dbReference>
<accession>L8GF76</accession>
<organism evidence="3 4">
    <name type="scientific">Acanthamoeba castellanii (strain ATCC 30010 / Neff)</name>
    <dbReference type="NCBI Taxonomy" id="1257118"/>
    <lineage>
        <taxon>Eukaryota</taxon>
        <taxon>Amoebozoa</taxon>
        <taxon>Discosea</taxon>
        <taxon>Longamoebia</taxon>
        <taxon>Centramoebida</taxon>
        <taxon>Acanthamoebidae</taxon>
        <taxon>Acanthamoeba</taxon>
    </lineage>
</organism>
<dbReference type="OrthoDB" id="445896at2759"/>
<feature type="compositionally biased region" description="Polar residues" evidence="1">
    <location>
        <begin position="204"/>
        <end position="219"/>
    </location>
</feature>
<proteinExistence type="predicted"/>
<dbReference type="PROSITE" id="PS51257">
    <property type="entry name" value="PROKAR_LIPOPROTEIN"/>
    <property type="match status" value="1"/>
</dbReference>
<dbReference type="SUPFAM" id="SSF54277">
    <property type="entry name" value="CAD &amp; PB1 domains"/>
    <property type="match status" value="1"/>
</dbReference>
<dbReference type="VEuPathDB" id="AmoebaDB:ACA1_261500"/>
<feature type="region of interest" description="Disordered" evidence="1">
    <location>
        <begin position="173"/>
        <end position="219"/>
    </location>
</feature>
<dbReference type="PROSITE" id="PS50105">
    <property type="entry name" value="SAM_DOMAIN"/>
    <property type="match status" value="1"/>
</dbReference>
<dbReference type="STRING" id="1257118.L8GF76"/>
<dbReference type="PANTHER" id="PTHR24135:SF28">
    <property type="entry name" value="LD13733P"/>
    <property type="match status" value="1"/>
</dbReference>
<feature type="region of interest" description="Disordered" evidence="1">
    <location>
        <begin position="258"/>
        <end position="299"/>
    </location>
</feature>
<protein>
    <submittedName>
        <fullName evidence="3">SAM domain (Sterile alpha motif) domain containing protein</fullName>
    </submittedName>
</protein>
<dbReference type="EMBL" id="KB008148">
    <property type="protein sequence ID" value="ELR11730.1"/>
    <property type="molecule type" value="Genomic_DNA"/>
</dbReference>
<dbReference type="SUPFAM" id="SSF47769">
    <property type="entry name" value="SAM/Pointed domain"/>
    <property type="match status" value="1"/>
</dbReference>
<feature type="domain" description="SAM" evidence="2">
    <location>
        <begin position="36"/>
        <end position="89"/>
    </location>
</feature>
<feature type="compositionally biased region" description="Low complexity" evidence="1">
    <location>
        <begin position="179"/>
        <end position="191"/>
    </location>
</feature>
<dbReference type="Gene3D" id="3.10.20.90">
    <property type="entry name" value="Phosphatidylinositol 3-kinase Catalytic Subunit, Chain A, domain 1"/>
    <property type="match status" value="1"/>
</dbReference>
<dbReference type="InterPro" id="IPR001660">
    <property type="entry name" value="SAM"/>
</dbReference>
<evidence type="ECO:0000256" key="1">
    <source>
        <dbReference type="SAM" id="MobiDB-lite"/>
    </source>
</evidence>
<dbReference type="Gene3D" id="1.10.150.50">
    <property type="entry name" value="Transcription Factor, Ets-1"/>
    <property type="match status" value="1"/>
</dbReference>
<reference evidence="3 4" key="1">
    <citation type="journal article" date="2013" name="Genome Biol.">
        <title>Genome of Acanthamoeba castellanii highlights extensive lateral gene transfer and early evolution of tyrosine kinase signaling.</title>
        <authorList>
            <person name="Clarke M."/>
            <person name="Lohan A.J."/>
            <person name="Liu B."/>
            <person name="Lagkouvardos I."/>
            <person name="Roy S."/>
            <person name="Zafar N."/>
            <person name="Bertelli C."/>
            <person name="Schilde C."/>
            <person name="Kianianmomeni A."/>
            <person name="Burglin T.R."/>
            <person name="Frech C."/>
            <person name="Turcotte B."/>
            <person name="Kopec K.O."/>
            <person name="Synnott J.M."/>
            <person name="Choo C."/>
            <person name="Paponov I."/>
            <person name="Finkler A."/>
            <person name="Soon Heng Tan C."/>
            <person name="Hutchins A.P."/>
            <person name="Weinmeier T."/>
            <person name="Rattei T."/>
            <person name="Chu J.S."/>
            <person name="Gimenez G."/>
            <person name="Irimia M."/>
            <person name="Rigden D.J."/>
            <person name="Fitzpatrick D.A."/>
            <person name="Lorenzo-Morales J."/>
            <person name="Bateman A."/>
            <person name="Chiu C.H."/>
            <person name="Tang P."/>
            <person name="Hegemann P."/>
            <person name="Fromm H."/>
            <person name="Raoult D."/>
            <person name="Greub G."/>
            <person name="Miranda-Saavedra D."/>
            <person name="Chen N."/>
            <person name="Nash P."/>
            <person name="Ginger M.L."/>
            <person name="Horn M."/>
            <person name="Schaap P."/>
            <person name="Caler L."/>
            <person name="Loftus B."/>
        </authorList>
    </citation>
    <scope>NUCLEOTIDE SEQUENCE [LARGE SCALE GENOMIC DNA]</scope>
    <source>
        <strain evidence="3 4">Neff</strain>
    </source>
</reference>
<dbReference type="Proteomes" id="UP000011083">
    <property type="component" value="Unassembled WGS sequence"/>
</dbReference>